<keyword evidence="2" id="KW-1185">Reference proteome</keyword>
<gene>
    <name evidence="1" type="ORF">L2E82_40352</name>
</gene>
<dbReference type="EMBL" id="CM042015">
    <property type="protein sequence ID" value="KAI3710568.1"/>
    <property type="molecule type" value="Genomic_DNA"/>
</dbReference>
<evidence type="ECO:0000313" key="2">
    <source>
        <dbReference type="Proteomes" id="UP001055811"/>
    </source>
</evidence>
<proteinExistence type="predicted"/>
<protein>
    <submittedName>
        <fullName evidence="1">Uncharacterized protein</fullName>
    </submittedName>
</protein>
<dbReference type="Proteomes" id="UP001055811">
    <property type="component" value="Linkage Group LG07"/>
</dbReference>
<name>A0ACB9AMH1_CICIN</name>
<organism evidence="1 2">
    <name type="scientific">Cichorium intybus</name>
    <name type="common">Chicory</name>
    <dbReference type="NCBI Taxonomy" id="13427"/>
    <lineage>
        <taxon>Eukaryota</taxon>
        <taxon>Viridiplantae</taxon>
        <taxon>Streptophyta</taxon>
        <taxon>Embryophyta</taxon>
        <taxon>Tracheophyta</taxon>
        <taxon>Spermatophyta</taxon>
        <taxon>Magnoliopsida</taxon>
        <taxon>eudicotyledons</taxon>
        <taxon>Gunneridae</taxon>
        <taxon>Pentapetalae</taxon>
        <taxon>asterids</taxon>
        <taxon>campanulids</taxon>
        <taxon>Asterales</taxon>
        <taxon>Asteraceae</taxon>
        <taxon>Cichorioideae</taxon>
        <taxon>Cichorieae</taxon>
        <taxon>Cichoriinae</taxon>
        <taxon>Cichorium</taxon>
    </lineage>
</organism>
<sequence>MKYIQKNFKSDESIRVSIDKGKGIRNPNLSFADVVKGGKPDKKLSSKNEEKVEVESVSMHEGTDSKFRSISLSSSEPQEKSLELNGKLIGEDTFIEETVNSLYAQNEIRSVPCASGRHNMSDFQNKYSNAREGEIKYNLGTLEANESGGHITPKKSEEKEIQNGIRSGACASGGLEVGFSDEDGEQLKLDDDADSVVRERNGKKTKGIQNPTQDGKKTKVIQNPVSNLDDDAISMVRQTVFEDAVEEKHTHAMVDEKGDASGTFTPQKEEGNVTKPDKGTYACDWNIDNHITISWKGSRPSYRFSHLAADSSPTKGQ</sequence>
<reference evidence="2" key="1">
    <citation type="journal article" date="2022" name="Mol. Ecol. Resour.">
        <title>The genomes of chicory, endive, great burdock and yacon provide insights into Asteraceae palaeo-polyploidization history and plant inulin production.</title>
        <authorList>
            <person name="Fan W."/>
            <person name="Wang S."/>
            <person name="Wang H."/>
            <person name="Wang A."/>
            <person name="Jiang F."/>
            <person name="Liu H."/>
            <person name="Zhao H."/>
            <person name="Xu D."/>
            <person name="Zhang Y."/>
        </authorList>
    </citation>
    <scope>NUCLEOTIDE SEQUENCE [LARGE SCALE GENOMIC DNA]</scope>
    <source>
        <strain evidence="2">cv. Punajuju</strain>
    </source>
</reference>
<reference evidence="1 2" key="2">
    <citation type="journal article" date="2022" name="Mol. Ecol. Resour.">
        <title>The genomes of chicory, endive, great burdock and yacon provide insights into Asteraceae paleo-polyploidization history and plant inulin production.</title>
        <authorList>
            <person name="Fan W."/>
            <person name="Wang S."/>
            <person name="Wang H."/>
            <person name="Wang A."/>
            <person name="Jiang F."/>
            <person name="Liu H."/>
            <person name="Zhao H."/>
            <person name="Xu D."/>
            <person name="Zhang Y."/>
        </authorList>
    </citation>
    <scope>NUCLEOTIDE SEQUENCE [LARGE SCALE GENOMIC DNA]</scope>
    <source>
        <strain evidence="2">cv. Punajuju</strain>
        <tissue evidence="1">Leaves</tissue>
    </source>
</reference>
<evidence type="ECO:0000313" key="1">
    <source>
        <dbReference type="EMBL" id="KAI3710568.1"/>
    </source>
</evidence>
<comment type="caution">
    <text evidence="1">The sequence shown here is derived from an EMBL/GenBank/DDBJ whole genome shotgun (WGS) entry which is preliminary data.</text>
</comment>
<accession>A0ACB9AMH1</accession>